<feature type="compositionally biased region" description="Polar residues" evidence="1">
    <location>
        <begin position="1975"/>
        <end position="1996"/>
    </location>
</feature>
<feature type="compositionally biased region" description="Polar residues" evidence="1">
    <location>
        <begin position="1945"/>
        <end position="1954"/>
    </location>
</feature>
<feature type="region of interest" description="Disordered" evidence="1">
    <location>
        <begin position="502"/>
        <end position="551"/>
    </location>
</feature>
<feature type="region of interest" description="Disordered" evidence="1">
    <location>
        <begin position="74"/>
        <end position="104"/>
    </location>
</feature>
<feature type="region of interest" description="Disordered" evidence="1">
    <location>
        <begin position="435"/>
        <end position="468"/>
    </location>
</feature>
<evidence type="ECO:0000313" key="3">
    <source>
        <dbReference type="Proteomes" id="UP001159364"/>
    </source>
</evidence>
<sequence length="2009" mass="220016">MDLKGLTRKQLQALCKKHGVPANISNLEMARLLASLPILKENENPELPALGESQEVPKKVKKVRFSPEIETRIYEPSGYKPRRRRSSASNGSSASQVVENEERGKILKKVGTSPPVIGRYRTRNSVQKDADKVVLEVVGKKRRKGHKSENYATNAVAVVDELPPESKSFETKGLPKTRRELRSRRVAIGENREAGMKNLNLSQNNLTSRSSRKRNDVEDVVMQLETDIKKDRGYAQAKHEVGRMTRSRAKLEKTAAVELHDECDKVLQSEEIAAEFGRNHPRKKSYVPRKLVGSEISSVEDVECGIVTRRSKKHAAKRAHSQSLENVCPVKSDNAILGVQEVCEGTVESGLDRNNYRQESLATEKDGIGSNAKEMKKATKKQAKSSVLEVVTKVEASVESMKEIEHDAVMVTQPSGFRCNTTIISKDTVANVKTSSEAQGPLKPLRQKVDQKDISALDEPFNSRRGPLIQDSAASFSKLDDSAVVEKVTSLKRKCAPLPEKESISLGENTPKHSPKSDLADLSAPISTAGKKQRTPDVSTSPDITVKPTFAKNMGPTREQIVGDTDCTVSHVTDRGNCGEVVLESIDNRMGSRDASNKKKTSFIDVSVSYSDIREDNSATSGPKQILALKSLKPVDSFTGVSIHTSGQTVFVNEEPEVVDKVDKLVVDDDSLAKVNVPCKSLENFVVSSADQIELTPGACNELSPSNGLSSPNQLVFEGKNINHYAVDNNDNSNGGYKVSVQEHGGCDLQGCKSDKNVHEELFPDEILSFAAEEKFEVGDNALISFGKRPIQVPEEDIVGVGKSCDGSEICEDKFSPNRVDIEGIYLNTIEGKNIDGIENYTAAYAALHYLQDQHSLGTTDSHSIRVAEHERKNSVSCPCHVDTASEETITFHSNFNDEMGTLKRIPVHALPQSFAEVMENEMSGNTSIQQTFSHEISCPKECQNVRTESEGRVMYGDSVNVMSEAFVQFGSSNQHCNENSFVELSLHDAVQGEFSNQIGCEKRMECKETLAGTSIRCDIGLGNSTEGSRGLTQEYAVFDFEGSNLRNNENVHEDLPHNGEILLTANGIIQRDGNALLSCCELITEVVEDKNDVIAMGSSKDAIREKCALELDGDNRIYVNASKEEDPDGVEDYSAATVASKFPEINNEGMYFNVGDITINCDVQHQDNQFDLEASPVTKASSVRKAEASSNRTQNLVDKTAGKVQTTEMNYLDGEEALTVTQAESHLHPSSVEVQNESFGNAPIEENPINGILCQRHSEDFKDGKREEAEGLLSKVSTSFTSQDLPFHVSREISNTTSGMNCCEDIVSCAYNRKKSEENNWREDTAEEYSHCGDKVLKYTGTDQCVANAVVSSACEDLNQTPIDAGEMTNGWHSQNLSFDCTQKNEHTPMIPLIKGDGKEARENSSSEPFGNNGIMNEGSSTISRGIDKKQLNKFPGAESAYFDGTEFKTSTMPSSSGRTNNSELAEKRVSFNAFDKRATPRSGIKDFVDAEQPSSISSSTCRMKAGCPTLSPAISCHDGFSLFTGWEINLLQGAVENAHTSDGEGYRSQLEGKDSEGSLTGNENASVRVEEHLAKTVITFNSYRMSDGGMPNVLHSVSSVNREFIESQSNDSMDKSENSFISMHEVDVLEAENTSGRIHDDAEKLATEYDSDNLKESEMTSYPSSEEIFESVVAKETELSVTASRKANMLEKLGIRETSVPAIPGKKSHEMPQIVRYSSCSEQEVKITTEIALSADSTQETFGISSEEELEPLKISDSIDDCDRKQVISSNRGSIHTEMGKLQGTDDMGESGAIEVSSPQNSGKDPQQLGTGIFDEPGNAVNEVALGRGADSTISNHPCETTSGSLFTQLEGACCLPKHEKEAYVQDHHQLCSREVILEETPKPNNSKDRVTNVESEDDGEGMELNEVSTLDKLLENRYAALASSVVDSDSTPEADEKGKLNLLSSQQTSSYAKGKENSKLYAKNLSSSTMQIKTSLMQSASQKEQPYTTASKASSRRRPLEDLTKN</sequence>
<feature type="region of interest" description="Disordered" evidence="1">
    <location>
        <begin position="1542"/>
        <end position="1563"/>
    </location>
</feature>
<feature type="region of interest" description="Disordered" evidence="1">
    <location>
        <begin position="1884"/>
        <end position="1904"/>
    </location>
</feature>
<feature type="compositionally biased region" description="Polar residues" evidence="1">
    <location>
        <begin position="1407"/>
        <end position="1423"/>
    </location>
</feature>
<dbReference type="EMBL" id="JAIWQS010000002">
    <property type="protein sequence ID" value="KAJ8771712.1"/>
    <property type="molecule type" value="Genomic_DNA"/>
</dbReference>
<reference evidence="2 3" key="1">
    <citation type="submission" date="2021-09" db="EMBL/GenBank/DDBJ databases">
        <title>Genomic insights and catalytic innovation underlie evolution of tropane alkaloids biosynthesis.</title>
        <authorList>
            <person name="Wang Y.-J."/>
            <person name="Tian T."/>
            <person name="Huang J.-P."/>
            <person name="Huang S.-X."/>
        </authorList>
    </citation>
    <scope>NUCLEOTIDE SEQUENCE [LARGE SCALE GENOMIC DNA]</scope>
    <source>
        <strain evidence="2">KIB-2018</strain>
        <tissue evidence="2">Leaf</tissue>
    </source>
</reference>
<feature type="compositionally biased region" description="Basic and acidic residues" evidence="1">
    <location>
        <begin position="1884"/>
        <end position="1894"/>
    </location>
</feature>
<proteinExistence type="predicted"/>
<feature type="compositionally biased region" description="Basic and acidic residues" evidence="1">
    <location>
        <begin position="1397"/>
        <end position="1406"/>
    </location>
</feature>
<comment type="caution">
    <text evidence="2">The sequence shown here is derived from an EMBL/GenBank/DDBJ whole genome shotgun (WGS) entry which is preliminary data.</text>
</comment>
<gene>
    <name evidence="2" type="ORF">K2173_026889</name>
</gene>
<feature type="region of interest" description="Disordered" evidence="1">
    <location>
        <begin position="1395"/>
        <end position="1423"/>
    </location>
</feature>
<accession>A0AAV8TXD1</accession>
<evidence type="ECO:0000313" key="2">
    <source>
        <dbReference type="EMBL" id="KAJ8771712.1"/>
    </source>
</evidence>
<organism evidence="2 3">
    <name type="scientific">Erythroxylum novogranatense</name>
    <dbReference type="NCBI Taxonomy" id="1862640"/>
    <lineage>
        <taxon>Eukaryota</taxon>
        <taxon>Viridiplantae</taxon>
        <taxon>Streptophyta</taxon>
        <taxon>Embryophyta</taxon>
        <taxon>Tracheophyta</taxon>
        <taxon>Spermatophyta</taxon>
        <taxon>Magnoliopsida</taxon>
        <taxon>eudicotyledons</taxon>
        <taxon>Gunneridae</taxon>
        <taxon>Pentapetalae</taxon>
        <taxon>rosids</taxon>
        <taxon>fabids</taxon>
        <taxon>Malpighiales</taxon>
        <taxon>Erythroxylaceae</taxon>
        <taxon>Erythroxylum</taxon>
    </lineage>
</organism>
<evidence type="ECO:0000256" key="1">
    <source>
        <dbReference type="SAM" id="MobiDB-lite"/>
    </source>
</evidence>
<feature type="region of interest" description="Disordered" evidence="1">
    <location>
        <begin position="1926"/>
        <end position="1960"/>
    </location>
</feature>
<feature type="region of interest" description="Disordered" evidence="1">
    <location>
        <begin position="1975"/>
        <end position="2009"/>
    </location>
</feature>
<dbReference type="Proteomes" id="UP001159364">
    <property type="component" value="Linkage Group LG02"/>
</dbReference>
<protein>
    <recommendedName>
        <fullName evidence="4">SAP domain-containing protein</fullName>
    </recommendedName>
</protein>
<feature type="compositionally biased region" description="Polar residues" evidence="1">
    <location>
        <begin position="1449"/>
        <end position="1465"/>
    </location>
</feature>
<feature type="compositionally biased region" description="Polar residues" evidence="1">
    <location>
        <begin position="1799"/>
        <end position="1811"/>
    </location>
</feature>
<evidence type="ECO:0008006" key="4">
    <source>
        <dbReference type="Google" id="ProtNLM"/>
    </source>
</evidence>
<feature type="compositionally biased region" description="Basic and acidic residues" evidence="1">
    <location>
        <begin position="1542"/>
        <end position="1558"/>
    </location>
</feature>
<feature type="region of interest" description="Disordered" evidence="1">
    <location>
        <begin position="1791"/>
        <end position="1811"/>
    </location>
</feature>
<keyword evidence="3" id="KW-1185">Reference proteome</keyword>
<feature type="region of interest" description="Disordered" evidence="1">
    <location>
        <begin position="1447"/>
        <end position="1466"/>
    </location>
</feature>
<name>A0AAV8TXD1_9ROSI</name>